<dbReference type="STRING" id="358681.BBR47_39930"/>
<dbReference type="Gene3D" id="3.90.470.20">
    <property type="entry name" value="4'-phosphopantetheinyl transferase domain"/>
    <property type="match status" value="2"/>
</dbReference>
<comment type="cofactor">
    <cofactor evidence="3">
        <name>Mg(2+)</name>
        <dbReference type="ChEBI" id="CHEBI:18420"/>
    </cofactor>
</comment>
<proteinExistence type="predicted"/>
<feature type="binding site" evidence="3">
    <location>
        <position position="162"/>
    </location>
    <ligand>
        <name>Mg(2+)</name>
        <dbReference type="ChEBI" id="CHEBI:18420"/>
    </ligand>
</feature>
<feature type="binding site" evidence="2">
    <location>
        <position position="160"/>
    </location>
    <ligand>
        <name>CoA</name>
        <dbReference type="ChEBI" id="CHEBI:57287"/>
    </ligand>
</feature>
<feature type="binding site" evidence="2">
    <location>
        <position position="207"/>
    </location>
    <ligand>
        <name>CoA</name>
        <dbReference type="ChEBI" id="CHEBI:57287"/>
    </ligand>
</feature>
<dbReference type="Pfam" id="PF01648">
    <property type="entry name" value="ACPS"/>
    <property type="match status" value="1"/>
</dbReference>
<dbReference type="PANTHER" id="PTHR38096">
    <property type="entry name" value="ENTEROBACTIN SYNTHASE COMPONENT D"/>
    <property type="match status" value="1"/>
</dbReference>
<dbReference type="GO" id="GO:0008897">
    <property type="term" value="F:holo-[acyl-carrier-protein] synthase activity"/>
    <property type="evidence" value="ECO:0007669"/>
    <property type="project" value="InterPro"/>
</dbReference>
<dbReference type="HOGENOM" id="CLU_082087_1_0_9"/>
<dbReference type="EMBL" id="AP008955">
    <property type="protein sequence ID" value="BAH44970.1"/>
    <property type="molecule type" value="Genomic_DNA"/>
</dbReference>
<name>C0ZGR1_BREBN</name>
<keyword evidence="3" id="KW-0479">Metal-binding</keyword>
<dbReference type="Proteomes" id="UP000001877">
    <property type="component" value="Chromosome"/>
</dbReference>
<organism evidence="5 6">
    <name type="scientific">Brevibacillus brevis (strain 47 / JCM 6285 / NBRC 100599)</name>
    <dbReference type="NCBI Taxonomy" id="358681"/>
    <lineage>
        <taxon>Bacteria</taxon>
        <taxon>Bacillati</taxon>
        <taxon>Bacillota</taxon>
        <taxon>Bacilli</taxon>
        <taxon>Bacillales</taxon>
        <taxon>Paenibacillaceae</taxon>
        <taxon>Brevibacillus</taxon>
    </lineage>
</organism>
<evidence type="ECO:0000256" key="2">
    <source>
        <dbReference type="PIRSR" id="PIRSR603542-1"/>
    </source>
</evidence>
<dbReference type="InterPro" id="IPR003542">
    <property type="entry name" value="Enbac_synth_compD-like"/>
</dbReference>
<feature type="binding site" evidence="2">
    <location>
        <position position="88"/>
    </location>
    <ligand>
        <name>CoA</name>
        <dbReference type="ChEBI" id="CHEBI:57287"/>
    </ligand>
</feature>
<dbReference type="SUPFAM" id="SSF56214">
    <property type="entry name" value="4'-phosphopantetheinyl transferase"/>
    <property type="match status" value="2"/>
</dbReference>
<evidence type="ECO:0000313" key="6">
    <source>
        <dbReference type="Proteomes" id="UP000001877"/>
    </source>
</evidence>
<gene>
    <name evidence="5" type="ordered locus">BBR47_39930</name>
</gene>
<dbReference type="GO" id="GO:0000287">
    <property type="term" value="F:magnesium ion binding"/>
    <property type="evidence" value="ECO:0007669"/>
    <property type="project" value="InterPro"/>
</dbReference>
<dbReference type="KEGG" id="bbe:BBR47_39930"/>
<accession>C0ZGR1</accession>
<keyword evidence="1" id="KW-0808">Transferase</keyword>
<dbReference type="GO" id="GO:0009239">
    <property type="term" value="P:enterobactin biosynthetic process"/>
    <property type="evidence" value="ECO:0007669"/>
    <property type="project" value="InterPro"/>
</dbReference>
<evidence type="ECO:0000256" key="1">
    <source>
        <dbReference type="ARBA" id="ARBA00022679"/>
    </source>
</evidence>
<feature type="binding site" evidence="2">
    <location>
        <position position="203"/>
    </location>
    <ligand>
        <name>CoA</name>
        <dbReference type="ChEBI" id="CHEBI:57287"/>
    </ligand>
</feature>
<dbReference type="PANTHER" id="PTHR38096:SF1">
    <property type="entry name" value="ENTEROBACTIN SYNTHASE COMPONENT D"/>
    <property type="match status" value="1"/>
</dbReference>
<dbReference type="GO" id="GO:0009366">
    <property type="term" value="C:enterobactin synthetase complex"/>
    <property type="evidence" value="ECO:0007669"/>
    <property type="project" value="InterPro"/>
</dbReference>
<protein>
    <recommendedName>
        <fullName evidence="4">4'-phosphopantetheinyl transferase domain-containing protein</fullName>
    </recommendedName>
</protein>
<dbReference type="InterPro" id="IPR037143">
    <property type="entry name" value="4-PPantetheinyl_Trfase_dom_sf"/>
</dbReference>
<keyword evidence="6" id="KW-1185">Reference proteome</keyword>
<evidence type="ECO:0000313" key="5">
    <source>
        <dbReference type="EMBL" id="BAH44970.1"/>
    </source>
</evidence>
<keyword evidence="3" id="KW-0460">Magnesium</keyword>
<feature type="domain" description="4'-phosphopantetheinyl transferase" evidence="4">
    <location>
        <begin position="156"/>
        <end position="256"/>
    </location>
</feature>
<dbReference type="AlphaFoldDB" id="C0ZGR1"/>
<feature type="binding site" evidence="2">
    <location>
        <position position="96"/>
    </location>
    <ligand>
        <name>CoA</name>
        <dbReference type="ChEBI" id="CHEBI:57287"/>
    </ligand>
</feature>
<feature type="binding site" evidence="3">
    <location>
        <position position="160"/>
    </location>
    <ligand>
        <name>Mg(2+)</name>
        <dbReference type="ChEBI" id="CHEBI:18420"/>
    </ligand>
</feature>
<dbReference type="eggNOG" id="COG2977">
    <property type="taxonomic scope" value="Bacteria"/>
</dbReference>
<evidence type="ECO:0000256" key="3">
    <source>
        <dbReference type="PIRSR" id="PIRSR603542-2"/>
    </source>
</evidence>
<dbReference type="RefSeq" id="WP_015892245.1">
    <property type="nucleotide sequence ID" value="NC_012491.1"/>
</dbReference>
<feature type="binding site" evidence="2">
    <location>
        <begin position="140"/>
        <end position="141"/>
    </location>
    <ligand>
        <name>CoA</name>
        <dbReference type="ChEBI" id="CHEBI:57287"/>
    </ligand>
</feature>
<sequence length="284" mass="32738">MVVCRTIYPRTGEALPFGIVVEREKAEIGLHVFPQTFTNEFVIKGIDREFRASLCMGYFSVPVDFLKIVKFLHPREFEYYFHLEYERRVKSYLTGRYVAKRAISFLTGEDSLDRIWIEQGIFHHPVVNLPNPANLQVSITHCDDLAAAIAFSEELPMGIDVERISVDRNKVLETQMTVKESSLLSCLPYSYETTLTLFWTVKEALSKVLKTGLTTSFHIYEISQVEIRDGVVYSLFENFPQYRTASYILGDYVCSITYPKKTEWSAAEVKNLLREIEQSITNHG</sequence>
<dbReference type="InterPro" id="IPR008278">
    <property type="entry name" value="4-PPantetheinyl_Trfase_dom"/>
</dbReference>
<dbReference type="GO" id="GO:0005886">
    <property type="term" value="C:plasma membrane"/>
    <property type="evidence" value="ECO:0007669"/>
    <property type="project" value="TreeGrafter"/>
</dbReference>
<evidence type="ECO:0000259" key="4">
    <source>
        <dbReference type="Pfam" id="PF01648"/>
    </source>
</evidence>
<reference evidence="5 6" key="1">
    <citation type="submission" date="2005-03" db="EMBL/GenBank/DDBJ databases">
        <title>Brevibacillus brevis strain 47, complete genome.</title>
        <authorList>
            <person name="Hosoyama A."/>
            <person name="Yamada R."/>
            <person name="Hongo Y."/>
            <person name="Terui Y."/>
            <person name="Ankai A."/>
            <person name="Masuyama W."/>
            <person name="Sekiguchi M."/>
            <person name="Takeda T."/>
            <person name="Asano K."/>
            <person name="Ohji S."/>
            <person name="Ichikawa N."/>
            <person name="Narita S."/>
            <person name="Aoki N."/>
            <person name="Miura H."/>
            <person name="Matsushita S."/>
            <person name="Sekigawa T."/>
            <person name="Yamagata H."/>
            <person name="Yoshikawa H."/>
            <person name="Udaka S."/>
            <person name="Tanikawa S."/>
            <person name="Fujita N."/>
        </authorList>
    </citation>
    <scope>NUCLEOTIDE SEQUENCE [LARGE SCALE GENOMIC DNA]</scope>
    <source>
        <strain evidence="6">47 / JCM 6285 / NBRC 100599</strain>
    </source>
</reference>